<reference evidence="1" key="1">
    <citation type="submission" date="2020-02" db="EMBL/GenBank/DDBJ databases">
        <authorList>
            <person name="Meier V. D."/>
        </authorList>
    </citation>
    <scope>NUCLEOTIDE SEQUENCE</scope>
    <source>
        <strain evidence="1">AVDCRST_MAG84</strain>
    </source>
</reference>
<protein>
    <submittedName>
        <fullName evidence="1">Uncharacterized protein</fullName>
    </submittedName>
</protein>
<proteinExistence type="predicted"/>
<accession>A0A6J4NVV7</accession>
<sequence length="75" mass="8956">MDIYSLEQILAANLSWNRARIKFLARFLVSLFQVQTVNLAKIAVVFAGDAKVASNYKRLQRFMRFFLFLRRRWRA</sequence>
<dbReference type="AlphaFoldDB" id="A0A6J4NVV7"/>
<evidence type="ECO:0000313" key="1">
    <source>
        <dbReference type="EMBL" id="CAA9399482.1"/>
    </source>
</evidence>
<name>A0A6J4NVV7_9CYAN</name>
<gene>
    <name evidence="1" type="ORF">AVDCRST_MAG84-6055</name>
</gene>
<organism evidence="1">
    <name type="scientific">uncultured Microcoleus sp</name>
    <dbReference type="NCBI Taxonomy" id="259945"/>
    <lineage>
        <taxon>Bacteria</taxon>
        <taxon>Bacillati</taxon>
        <taxon>Cyanobacteriota</taxon>
        <taxon>Cyanophyceae</taxon>
        <taxon>Oscillatoriophycideae</taxon>
        <taxon>Oscillatoriales</taxon>
        <taxon>Microcoleaceae</taxon>
        <taxon>Microcoleus</taxon>
        <taxon>environmental samples</taxon>
    </lineage>
</organism>
<dbReference type="EMBL" id="CADCTZ010001465">
    <property type="protein sequence ID" value="CAA9399482.1"/>
    <property type="molecule type" value="Genomic_DNA"/>
</dbReference>